<sequence>MANGILRSLLSLEHLVPWRHYNLEYFQSTFAKTMYALATPLLYEDVDIHCLHYDSPMPNKGYLFMRSILEKPELGQFVQNLTFNFERHPKLEVDPFYRYLTTKKLKGITLAETPPYFNPGWNRQRQPRMVYPVLSLAIGDQSEVLDLTGRGCFGGSLCDGLPGNLYPGGIHADLEELEYLKVDRPNLCARCFGGFFENCCRQIKSLEVVLNRREDDAATGPTTDDVLESLGNTSTHLEVLDIHTSLSQRPESIQIVDDHPDVPIDDLITSVARRFNFLDDEASNIAGFTNLRRLAFDYEEISHGPEQLVRLLWALSNLQQRKLWSRRVLRLQLRPAQSSPDAEESGTEVDKECIFRIEFEKAPDQFETDSVPDYYWQPQKPDIDNDNVKRMVQDGMAVDIWKRRLHKGHWKWIRDIA</sequence>
<organism evidence="1 2">
    <name type="scientific">Podospora australis</name>
    <dbReference type="NCBI Taxonomy" id="1536484"/>
    <lineage>
        <taxon>Eukaryota</taxon>
        <taxon>Fungi</taxon>
        <taxon>Dikarya</taxon>
        <taxon>Ascomycota</taxon>
        <taxon>Pezizomycotina</taxon>
        <taxon>Sordariomycetes</taxon>
        <taxon>Sordariomycetidae</taxon>
        <taxon>Sordariales</taxon>
        <taxon>Podosporaceae</taxon>
        <taxon>Podospora</taxon>
    </lineage>
</organism>
<dbReference type="AlphaFoldDB" id="A0AAN6WLW2"/>
<comment type="caution">
    <text evidence="1">The sequence shown here is derived from an EMBL/GenBank/DDBJ whole genome shotgun (WGS) entry which is preliminary data.</text>
</comment>
<dbReference type="InterPro" id="IPR032675">
    <property type="entry name" value="LRR_dom_sf"/>
</dbReference>
<reference evidence="1" key="2">
    <citation type="submission" date="2023-05" db="EMBL/GenBank/DDBJ databases">
        <authorList>
            <consortium name="Lawrence Berkeley National Laboratory"/>
            <person name="Steindorff A."/>
            <person name="Hensen N."/>
            <person name="Bonometti L."/>
            <person name="Westerberg I."/>
            <person name="Brannstrom I.O."/>
            <person name="Guillou S."/>
            <person name="Cros-Aarteil S."/>
            <person name="Calhoun S."/>
            <person name="Haridas S."/>
            <person name="Kuo A."/>
            <person name="Mondo S."/>
            <person name="Pangilinan J."/>
            <person name="Riley R."/>
            <person name="Labutti K."/>
            <person name="Andreopoulos B."/>
            <person name="Lipzen A."/>
            <person name="Chen C."/>
            <person name="Yanf M."/>
            <person name="Daum C."/>
            <person name="Ng V."/>
            <person name="Clum A."/>
            <person name="Ohm R."/>
            <person name="Martin F."/>
            <person name="Silar P."/>
            <person name="Natvig D."/>
            <person name="Lalanne C."/>
            <person name="Gautier V."/>
            <person name="Ament-Velasquez S.L."/>
            <person name="Kruys A."/>
            <person name="Hutchinson M.I."/>
            <person name="Powell A.J."/>
            <person name="Barry K."/>
            <person name="Miller A.N."/>
            <person name="Grigoriev I.V."/>
            <person name="Debuchy R."/>
            <person name="Gladieux P."/>
            <person name="Thoren M.H."/>
            <person name="Johannesson H."/>
        </authorList>
    </citation>
    <scope>NUCLEOTIDE SEQUENCE</scope>
    <source>
        <strain evidence="1">PSN309</strain>
    </source>
</reference>
<name>A0AAN6WLW2_9PEZI</name>
<proteinExistence type="predicted"/>
<accession>A0AAN6WLW2</accession>
<dbReference type="Proteomes" id="UP001302126">
    <property type="component" value="Unassembled WGS sequence"/>
</dbReference>
<evidence type="ECO:0000313" key="2">
    <source>
        <dbReference type="Proteomes" id="UP001302126"/>
    </source>
</evidence>
<keyword evidence="2" id="KW-1185">Reference proteome</keyword>
<dbReference type="Gene3D" id="3.80.10.10">
    <property type="entry name" value="Ribonuclease Inhibitor"/>
    <property type="match status" value="1"/>
</dbReference>
<evidence type="ECO:0000313" key="1">
    <source>
        <dbReference type="EMBL" id="KAK4184226.1"/>
    </source>
</evidence>
<gene>
    <name evidence="1" type="ORF">QBC35DRAFT_477479</name>
</gene>
<protein>
    <submittedName>
        <fullName evidence="1">Uncharacterized protein</fullName>
    </submittedName>
</protein>
<reference evidence="1" key="1">
    <citation type="journal article" date="2023" name="Mol. Phylogenet. Evol.">
        <title>Genome-scale phylogeny and comparative genomics of the fungal order Sordariales.</title>
        <authorList>
            <person name="Hensen N."/>
            <person name="Bonometti L."/>
            <person name="Westerberg I."/>
            <person name="Brannstrom I.O."/>
            <person name="Guillou S."/>
            <person name="Cros-Aarteil S."/>
            <person name="Calhoun S."/>
            <person name="Haridas S."/>
            <person name="Kuo A."/>
            <person name="Mondo S."/>
            <person name="Pangilinan J."/>
            <person name="Riley R."/>
            <person name="LaButti K."/>
            <person name="Andreopoulos B."/>
            <person name="Lipzen A."/>
            <person name="Chen C."/>
            <person name="Yan M."/>
            <person name="Daum C."/>
            <person name="Ng V."/>
            <person name="Clum A."/>
            <person name="Steindorff A."/>
            <person name="Ohm R.A."/>
            <person name="Martin F."/>
            <person name="Silar P."/>
            <person name="Natvig D.O."/>
            <person name="Lalanne C."/>
            <person name="Gautier V."/>
            <person name="Ament-Velasquez S.L."/>
            <person name="Kruys A."/>
            <person name="Hutchinson M.I."/>
            <person name="Powell A.J."/>
            <person name="Barry K."/>
            <person name="Miller A.N."/>
            <person name="Grigoriev I.V."/>
            <person name="Debuchy R."/>
            <person name="Gladieux P."/>
            <person name="Hiltunen Thoren M."/>
            <person name="Johannesson H."/>
        </authorList>
    </citation>
    <scope>NUCLEOTIDE SEQUENCE</scope>
    <source>
        <strain evidence="1">PSN309</strain>
    </source>
</reference>
<dbReference type="EMBL" id="MU864499">
    <property type="protein sequence ID" value="KAK4184226.1"/>
    <property type="molecule type" value="Genomic_DNA"/>
</dbReference>